<comment type="pathway">
    <text evidence="7">Amino-acid degradation; L-histidine degradation into L-glutamate; N-formimidoyl-L-glutamate from L-histidine: step 3/3.</text>
</comment>
<evidence type="ECO:0000256" key="3">
    <source>
        <dbReference type="ARBA" id="ARBA00022801"/>
    </source>
</evidence>
<dbReference type="InterPro" id="IPR005920">
    <property type="entry name" value="HutI"/>
</dbReference>
<dbReference type="InterPro" id="IPR032466">
    <property type="entry name" value="Metal_Hydrolase"/>
</dbReference>
<dbReference type="EC" id="3.5.2.7" evidence="1 7"/>
<feature type="binding site" evidence="7">
    <location>
        <position position="87"/>
    </location>
    <ligand>
        <name>4-imidazolone-5-propanoate</name>
        <dbReference type="ChEBI" id="CHEBI:77893"/>
    </ligand>
</feature>
<feature type="binding site" evidence="7">
    <location>
        <position position="78"/>
    </location>
    <ligand>
        <name>Fe(3+)</name>
        <dbReference type="ChEBI" id="CHEBI:29034"/>
    </ligand>
</feature>
<evidence type="ECO:0000256" key="5">
    <source>
        <dbReference type="ARBA" id="ARBA00022833"/>
    </source>
</evidence>
<dbReference type="RefSeq" id="WP_379044090.1">
    <property type="nucleotide sequence ID" value="NZ_JBHULZ010000023.1"/>
</dbReference>
<proteinExistence type="inferred from homology"/>
<reference evidence="10" key="1">
    <citation type="journal article" date="2019" name="Int. J. Syst. Evol. Microbiol.">
        <title>The Global Catalogue of Microorganisms (GCM) 10K type strain sequencing project: providing services to taxonomists for standard genome sequencing and annotation.</title>
        <authorList>
            <consortium name="The Broad Institute Genomics Platform"/>
            <consortium name="The Broad Institute Genome Sequencing Center for Infectious Disease"/>
            <person name="Wu L."/>
            <person name="Ma J."/>
        </authorList>
    </citation>
    <scope>NUCLEOTIDE SEQUENCE [LARGE SCALE GENOMIC DNA]</scope>
    <source>
        <strain evidence="10">KCTC 42255</strain>
    </source>
</reference>
<dbReference type="EMBL" id="JBHULZ010000023">
    <property type="protein sequence ID" value="MFD2697012.1"/>
    <property type="molecule type" value="Genomic_DNA"/>
</dbReference>
<evidence type="ECO:0000256" key="1">
    <source>
        <dbReference type="ARBA" id="ARBA00012864"/>
    </source>
</evidence>
<feature type="binding site" evidence="7">
    <location>
        <position position="327"/>
    </location>
    <ligand>
        <name>4-imidazolone-5-propanoate</name>
        <dbReference type="ChEBI" id="CHEBI:77893"/>
    </ligand>
</feature>
<feature type="domain" description="Amidohydrolase-related" evidence="8">
    <location>
        <begin position="69"/>
        <end position="410"/>
    </location>
</feature>
<keyword evidence="4 7" id="KW-0369">Histidine metabolism</keyword>
<protein>
    <recommendedName>
        <fullName evidence="1 7">Imidazolonepropionase</fullName>
        <ecNumber evidence="1 7">3.5.2.7</ecNumber>
    </recommendedName>
    <alternativeName>
        <fullName evidence="7">Imidazolone-5-propionate hydrolase</fullName>
    </alternativeName>
</protein>
<feature type="binding site" evidence="7">
    <location>
        <position position="322"/>
    </location>
    <ligand>
        <name>Zn(2+)</name>
        <dbReference type="ChEBI" id="CHEBI:29105"/>
    </ligand>
</feature>
<dbReference type="SUPFAM" id="SSF51556">
    <property type="entry name" value="Metallo-dependent hydrolases"/>
    <property type="match status" value="1"/>
</dbReference>
<comment type="caution">
    <text evidence="9">The sequence shown here is derived from an EMBL/GenBank/DDBJ whole genome shotgun (WGS) entry which is preliminary data.</text>
</comment>
<dbReference type="HAMAP" id="MF_00372">
    <property type="entry name" value="HutI"/>
    <property type="match status" value="1"/>
</dbReference>
<evidence type="ECO:0000256" key="2">
    <source>
        <dbReference type="ARBA" id="ARBA00022723"/>
    </source>
</evidence>
<comment type="subcellular location">
    <subcellularLocation>
        <location evidence="7">Cytoplasm</location>
    </subcellularLocation>
</comment>
<name>A0ABW5SEA2_9FLAO</name>
<keyword evidence="5 7" id="KW-0862">Zinc</keyword>
<dbReference type="Gene3D" id="2.30.40.10">
    <property type="entry name" value="Urease, subunit C, domain 1"/>
    <property type="match status" value="1"/>
</dbReference>
<feature type="binding site" evidence="7">
    <location>
        <position position="248"/>
    </location>
    <ligand>
        <name>Fe(3+)</name>
        <dbReference type="ChEBI" id="CHEBI:29034"/>
    </ligand>
</feature>
<comment type="similarity">
    <text evidence="7">Belongs to the metallo-dependent hydrolases superfamily. HutI family.</text>
</comment>
<dbReference type="PANTHER" id="PTHR42752:SF1">
    <property type="entry name" value="IMIDAZOLONEPROPIONASE-RELATED"/>
    <property type="match status" value="1"/>
</dbReference>
<dbReference type="InterPro" id="IPR011059">
    <property type="entry name" value="Metal-dep_hydrolase_composite"/>
</dbReference>
<keyword evidence="2 7" id="KW-0479">Metal-binding</keyword>
<sequence length="411" mass="45544">MKTLFTHIKGLVQVREETSTWLAGEAMSQLPVLENAWLLIENDKILDYGSMPNLPDKTWDEQINLSGQFVLPAWVDSHTHLVYAGNREQEFIDRIKGLTYEEIAAKGGGIVNSAKNLQTTPEDELYIQAANRLEQVMQMGTGAIEIKSGYGLTLEAELKMLSVIKKLRQQYDLPIKATFLGAHAVPPEYKNNQKAYVDHLINEMLPAVAEQGIADYVDVFCEKNYFSVAETERIIEAAQQYGLPAKIHVNQFYAIGGIAASVKHNARSVDHLEVLTDTDLKALQHTQTMPVALPSCSFFIDIPYTPARKIIDAGLPLAIATDYNPGTTPNGNMNFCLSLACIKMKMTPEEAINAATLNAAYALDLLDTHGSITPGKQANLLITEKIPSYGFLPYSFGQNHIEQVYINGKRL</sequence>
<feature type="binding site" evidence="7">
    <location>
        <position position="183"/>
    </location>
    <ligand>
        <name>4-imidazolone-5-propanoate</name>
        <dbReference type="ChEBI" id="CHEBI:77893"/>
    </ligand>
</feature>
<feature type="binding site" evidence="7">
    <location>
        <position position="80"/>
    </location>
    <ligand>
        <name>Fe(3+)</name>
        <dbReference type="ChEBI" id="CHEBI:29034"/>
    </ligand>
</feature>
<comment type="cofactor">
    <cofactor evidence="7">
        <name>Zn(2+)</name>
        <dbReference type="ChEBI" id="CHEBI:29105"/>
    </cofactor>
    <cofactor evidence="7">
        <name>Fe(3+)</name>
        <dbReference type="ChEBI" id="CHEBI:29034"/>
    </cofactor>
    <text evidence="7">Binds 1 zinc or iron ion per subunit.</text>
</comment>
<feature type="binding site" evidence="7">
    <location>
        <position position="150"/>
    </location>
    <ligand>
        <name>N-formimidoyl-L-glutamate</name>
        <dbReference type="ChEBI" id="CHEBI:58928"/>
    </ligand>
</feature>
<dbReference type="Pfam" id="PF01979">
    <property type="entry name" value="Amidohydro_1"/>
    <property type="match status" value="1"/>
</dbReference>
<organism evidence="9 10">
    <name type="scientific">Mesonia sediminis</name>
    <dbReference type="NCBI Taxonomy" id="1703946"/>
    <lineage>
        <taxon>Bacteria</taxon>
        <taxon>Pseudomonadati</taxon>
        <taxon>Bacteroidota</taxon>
        <taxon>Flavobacteriia</taxon>
        <taxon>Flavobacteriales</taxon>
        <taxon>Flavobacteriaceae</taxon>
        <taxon>Mesonia</taxon>
    </lineage>
</organism>
<dbReference type="Proteomes" id="UP001597357">
    <property type="component" value="Unassembled WGS sequence"/>
</dbReference>
<dbReference type="Gene3D" id="3.20.20.140">
    <property type="entry name" value="Metal-dependent hydrolases"/>
    <property type="match status" value="1"/>
</dbReference>
<keyword evidence="7" id="KW-0963">Cytoplasm</keyword>
<evidence type="ECO:0000313" key="9">
    <source>
        <dbReference type="EMBL" id="MFD2697012.1"/>
    </source>
</evidence>
<dbReference type="SUPFAM" id="SSF51338">
    <property type="entry name" value="Composite domain of metallo-dependent hydrolases"/>
    <property type="match status" value="1"/>
</dbReference>
<dbReference type="NCBIfam" id="TIGR01224">
    <property type="entry name" value="hutI"/>
    <property type="match status" value="1"/>
</dbReference>
<evidence type="ECO:0000256" key="7">
    <source>
        <dbReference type="HAMAP-Rule" id="MF_00372"/>
    </source>
</evidence>
<dbReference type="InterPro" id="IPR006680">
    <property type="entry name" value="Amidohydro-rel"/>
</dbReference>
<feature type="binding site" evidence="7">
    <location>
        <position position="324"/>
    </location>
    <ligand>
        <name>N-formimidoyl-L-glutamate</name>
        <dbReference type="ChEBI" id="CHEBI:58928"/>
    </ligand>
</feature>
<evidence type="ECO:0000256" key="6">
    <source>
        <dbReference type="ARBA" id="ARBA00023004"/>
    </source>
</evidence>
<comment type="catalytic activity">
    <reaction evidence="7">
        <text>4-imidazolone-5-propanoate + H2O = N-formimidoyl-L-glutamate</text>
        <dbReference type="Rhea" id="RHEA:23660"/>
        <dbReference type="ChEBI" id="CHEBI:15377"/>
        <dbReference type="ChEBI" id="CHEBI:58928"/>
        <dbReference type="ChEBI" id="CHEBI:77893"/>
        <dbReference type="EC" id="3.5.2.7"/>
    </reaction>
</comment>
<gene>
    <name evidence="7 9" type="primary">hutI</name>
    <name evidence="9" type="ORF">ACFSQ0_03335</name>
</gene>
<feature type="binding site" evidence="7">
    <location>
        <position position="248"/>
    </location>
    <ligand>
        <name>Zn(2+)</name>
        <dbReference type="ChEBI" id="CHEBI:29105"/>
    </ligand>
</feature>
<feature type="binding site" evidence="7">
    <location>
        <position position="326"/>
    </location>
    <ligand>
        <name>N-formimidoyl-L-glutamate</name>
        <dbReference type="ChEBI" id="CHEBI:58928"/>
    </ligand>
</feature>
<keyword evidence="6 7" id="KW-0408">Iron</keyword>
<feature type="binding site" evidence="7">
    <location>
        <position position="80"/>
    </location>
    <ligand>
        <name>Zn(2+)</name>
        <dbReference type="ChEBI" id="CHEBI:29105"/>
    </ligand>
</feature>
<feature type="binding site" evidence="7">
    <location>
        <position position="150"/>
    </location>
    <ligand>
        <name>4-imidazolone-5-propanoate</name>
        <dbReference type="ChEBI" id="CHEBI:77893"/>
    </ligand>
</feature>
<feature type="binding site" evidence="7">
    <location>
        <position position="322"/>
    </location>
    <ligand>
        <name>Fe(3+)</name>
        <dbReference type="ChEBI" id="CHEBI:29034"/>
    </ligand>
</feature>
<comment type="function">
    <text evidence="7">Catalyzes the hydrolytic cleavage of the carbon-nitrogen bond in imidazolone-5-propanoate to yield N-formimidoyl-L-glutamate. It is the third step in the universal histidine degradation pathway.</text>
</comment>
<dbReference type="GO" id="GO:0050480">
    <property type="term" value="F:imidazolonepropionase activity"/>
    <property type="evidence" value="ECO:0007669"/>
    <property type="project" value="UniProtKB-EC"/>
</dbReference>
<keyword evidence="10" id="KW-1185">Reference proteome</keyword>
<evidence type="ECO:0000313" key="10">
    <source>
        <dbReference type="Proteomes" id="UP001597357"/>
    </source>
</evidence>
<keyword evidence="3 7" id="KW-0378">Hydrolase</keyword>
<evidence type="ECO:0000256" key="4">
    <source>
        <dbReference type="ARBA" id="ARBA00022808"/>
    </source>
</evidence>
<evidence type="ECO:0000259" key="8">
    <source>
        <dbReference type="Pfam" id="PF01979"/>
    </source>
</evidence>
<feature type="binding site" evidence="7">
    <location>
        <position position="251"/>
    </location>
    <ligand>
        <name>4-imidazolone-5-propanoate</name>
        <dbReference type="ChEBI" id="CHEBI:77893"/>
    </ligand>
</feature>
<accession>A0ABW5SEA2</accession>
<dbReference type="PANTHER" id="PTHR42752">
    <property type="entry name" value="IMIDAZOLONEPROPIONASE"/>
    <property type="match status" value="1"/>
</dbReference>
<dbReference type="CDD" id="cd01296">
    <property type="entry name" value="Imidazolone-5PH"/>
    <property type="match status" value="1"/>
</dbReference>
<feature type="binding site" evidence="7">
    <location>
        <position position="78"/>
    </location>
    <ligand>
        <name>Zn(2+)</name>
        <dbReference type="ChEBI" id="CHEBI:29105"/>
    </ligand>
</feature>